<dbReference type="RefSeq" id="XP_028545674.1">
    <property type="nucleotide sequence ID" value="XM_028689873.1"/>
</dbReference>
<dbReference type="AlphaFoldDB" id="A0A1Y1JNR2"/>
<name>A0A1Y1JNR2_PLAGO</name>
<sequence>MDPLKKKNKNSLECLSKEDVETLIRKCYRDKLVYGFVKWKDFNRKDFKERYSVNTFKNIWRMIKRKFDMYKKEYHDVMQEAEKEAKDIIIENKERKKKENLNILIPLNSKISQSNISLLRNFTRVNSYIFKTFSNYYSPLNSSKDGSPYNFVFPNKERLSKDKEKETKKRIDYIKRNIKDIQRRSEFLDLYFLVISLIHGNKKYALLKKMEELYYQNKLIKCCNNLNHIHNNNILYFIKKILEISLVTSNSLKSVYTKTLEKKFGSSKYIDSKNCVIVEINEITYSFNKDFINYNNFFHLFKKNLHFTCNKVVSFFIPLPKKPNHLTFKNNIFYYFDSPIFISTKLDEDIYNYIYIIHKFFLSFKFWLFYMTYQGIDKMKNLFNKEVEELNSFFEANCTRRDISKKDRNEIYNFRKNINTFLLLFDQNIQNIISLSLYAIKLYMKRRKKRDITYFKILKILNLSLHPVCKKKIMRSYPIHLKFIHSVFLKVRPSFQKKQVCHGRVC</sequence>
<reference evidence="3" key="1">
    <citation type="submission" date="2017-04" db="EMBL/GenBank/DDBJ databases">
        <title>Plasmodium gonderi genome.</title>
        <authorList>
            <person name="Arisue N."/>
            <person name="Honma H."/>
            <person name="Kawai S."/>
            <person name="Tougan T."/>
            <person name="Tanabe K."/>
            <person name="Horii T."/>
        </authorList>
    </citation>
    <scope>NUCLEOTIDE SEQUENCE [LARGE SCALE GENOMIC DNA]</scope>
    <source>
        <strain evidence="3">ATCC 30045</strain>
    </source>
</reference>
<dbReference type="Proteomes" id="UP000195521">
    <property type="component" value="Unassembled WGS sequence"/>
</dbReference>
<dbReference type="OrthoDB" id="372837at2759"/>
<proteinExistence type="predicted"/>
<accession>A0A1Y1JNR2</accession>
<gene>
    <name evidence="2" type="ORF">PGO_133570</name>
</gene>
<dbReference type="EMBL" id="BDQF01000014">
    <property type="protein sequence ID" value="GAW83085.1"/>
    <property type="molecule type" value="Genomic_DNA"/>
</dbReference>
<feature type="coiled-coil region" evidence="1">
    <location>
        <begin position="71"/>
        <end position="98"/>
    </location>
</feature>
<dbReference type="GeneID" id="39749828"/>
<evidence type="ECO:0000313" key="3">
    <source>
        <dbReference type="Proteomes" id="UP000195521"/>
    </source>
</evidence>
<organism evidence="2 3">
    <name type="scientific">Plasmodium gonderi</name>
    <dbReference type="NCBI Taxonomy" id="77519"/>
    <lineage>
        <taxon>Eukaryota</taxon>
        <taxon>Sar</taxon>
        <taxon>Alveolata</taxon>
        <taxon>Apicomplexa</taxon>
        <taxon>Aconoidasida</taxon>
        <taxon>Haemosporida</taxon>
        <taxon>Plasmodiidae</taxon>
        <taxon>Plasmodium</taxon>
        <taxon>Plasmodium (Plasmodium)</taxon>
    </lineage>
</organism>
<evidence type="ECO:0000313" key="2">
    <source>
        <dbReference type="EMBL" id="GAW83085.1"/>
    </source>
</evidence>
<dbReference type="OMA" id="RNFTRVN"/>
<comment type="caution">
    <text evidence="2">The sequence shown here is derived from an EMBL/GenBank/DDBJ whole genome shotgun (WGS) entry which is preliminary data.</text>
</comment>
<protein>
    <submittedName>
        <fullName evidence="2">Uncharacterized protein</fullName>
    </submittedName>
</protein>
<keyword evidence="3" id="KW-1185">Reference proteome</keyword>
<evidence type="ECO:0000256" key="1">
    <source>
        <dbReference type="SAM" id="Coils"/>
    </source>
</evidence>
<keyword evidence="1" id="KW-0175">Coiled coil</keyword>